<organism evidence="1">
    <name type="scientific">freshwater metagenome</name>
    <dbReference type="NCBI Taxonomy" id="449393"/>
    <lineage>
        <taxon>unclassified sequences</taxon>
        <taxon>metagenomes</taxon>
        <taxon>ecological metagenomes</taxon>
    </lineage>
</organism>
<sequence>MAVLDRAMTQSLQFMEKYLPIALLKKIKFVVHLFTFTSTLSLATFTLKIKSKSPKTIEDKILYKMQHDRNPSLKIFSDKIQVREFVQKNIGQEFLTKSLSEYSSLIGINREVFPRNFVIKANHGSGASVICWEGAPRGIRLPSNLANTTWQRFFIHPDDLIWDNLQNLTEKWLTLEYYWFTGKLPEWAYLGISPQLLVEEVLTKNNEVAGDYKFFMFDGRCEFIQVDTSKFSDHRRNFYRPDWTRIYAEILHPASEVIQERPETLEKMLEISAKISRGVDFMRVDLYDSDQGIKFGEITNYPGCGMKTMRPRNVSINLARNWNQNY</sequence>
<protein>
    <submittedName>
        <fullName evidence="1">Unannotated protein</fullName>
    </submittedName>
</protein>
<accession>A0A6J7D0W5</accession>
<evidence type="ECO:0000313" key="1">
    <source>
        <dbReference type="EMBL" id="CAB4862534.1"/>
    </source>
</evidence>
<name>A0A6J7D0W5_9ZZZZ</name>
<gene>
    <name evidence="1" type="ORF">UFOPK3342_00507</name>
</gene>
<proteinExistence type="predicted"/>
<dbReference type="AlphaFoldDB" id="A0A6J7D0W5"/>
<dbReference type="Pfam" id="PF14305">
    <property type="entry name" value="ATPgrasp_TupA"/>
    <property type="match status" value="1"/>
</dbReference>
<dbReference type="SUPFAM" id="SSF56059">
    <property type="entry name" value="Glutathione synthetase ATP-binding domain-like"/>
    <property type="match status" value="1"/>
</dbReference>
<dbReference type="EMBL" id="CAFBLH010000011">
    <property type="protein sequence ID" value="CAB4862534.1"/>
    <property type="molecule type" value="Genomic_DNA"/>
</dbReference>
<reference evidence="1" key="1">
    <citation type="submission" date="2020-05" db="EMBL/GenBank/DDBJ databases">
        <authorList>
            <person name="Chiriac C."/>
            <person name="Salcher M."/>
            <person name="Ghai R."/>
            <person name="Kavagutti S V."/>
        </authorList>
    </citation>
    <scope>NUCLEOTIDE SEQUENCE</scope>
</reference>
<dbReference type="InterPro" id="IPR029465">
    <property type="entry name" value="ATPgrasp_TupA"/>
</dbReference>